<name>T1JS58_TETUR</name>
<dbReference type="Proteomes" id="UP000015104">
    <property type="component" value="Unassembled WGS sequence"/>
</dbReference>
<reference evidence="1" key="2">
    <citation type="submission" date="2015-06" db="UniProtKB">
        <authorList>
            <consortium name="EnsemblMetazoa"/>
        </authorList>
    </citation>
    <scope>IDENTIFICATION</scope>
</reference>
<accession>T1JS58</accession>
<keyword evidence="2" id="KW-1185">Reference proteome</keyword>
<evidence type="ECO:0000313" key="2">
    <source>
        <dbReference type="Proteomes" id="UP000015104"/>
    </source>
</evidence>
<sequence>MKNEIKPLTIRNDQRRKFGKFLVNLNKVLSVLDS</sequence>
<organism evidence="1 2">
    <name type="scientific">Tetranychus urticae</name>
    <name type="common">Two-spotted spider mite</name>
    <dbReference type="NCBI Taxonomy" id="32264"/>
    <lineage>
        <taxon>Eukaryota</taxon>
        <taxon>Metazoa</taxon>
        <taxon>Ecdysozoa</taxon>
        <taxon>Arthropoda</taxon>
        <taxon>Chelicerata</taxon>
        <taxon>Arachnida</taxon>
        <taxon>Acari</taxon>
        <taxon>Acariformes</taxon>
        <taxon>Trombidiformes</taxon>
        <taxon>Prostigmata</taxon>
        <taxon>Eleutherengona</taxon>
        <taxon>Raphignathae</taxon>
        <taxon>Tetranychoidea</taxon>
        <taxon>Tetranychidae</taxon>
        <taxon>Tetranychus</taxon>
    </lineage>
</organism>
<dbReference type="HOGENOM" id="CLU_3377628_0_0_1"/>
<dbReference type="AlphaFoldDB" id="T1JS58"/>
<proteinExistence type="predicted"/>
<dbReference type="EnsemblMetazoa" id="tetur01g09340.1">
    <property type="protein sequence ID" value="tetur01g09340.1"/>
    <property type="gene ID" value="tetur01g09340"/>
</dbReference>
<evidence type="ECO:0000313" key="1">
    <source>
        <dbReference type="EnsemblMetazoa" id="tetur01g09340.1"/>
    </source>
</evidence>
<protein>
    <submittedName>
        <fullName evidence="1">Uncharacterized protein</fullName>
    </submittedName>
</protein>
<reference evidence="2" key="1">
    <citation type="submission" date="2011-08" db="EMBL/GenBank/DDBJ databases">
        <authorList>
            <person name="Rombauts S."/>
        </authorList>
    </citation>
    <scope>NUCLEOTIDE SEQUENCE</scope>
    <source>
        <strain evidence="2">London</strain>
    </source>
</reference>
<dbReference type="EMBL" id="CAEY01000458">
    <property type="status" value="NOT_ANNOTATED_CDS"/>
    <property type="molecule type" value="Genomic_DNA"/>
</dbReference>